<comment type="caution">
    <text evidence="3">The sequence shown here is derived from an EMBL/GenBank/DDBJ whole genome shotgun (WGS) entry which is preliminary data.</text>
</comment>
<protein>
    <submittedName>
        <fullName evidence="3">Effector protein hopD2</fullName>
        <ecNumber evidence="3">3.1.3.48</ecNumber>
    </submittedName>
</protein>
<reference evidence="3 4" key="1">
    <citation type="submission" date="2016-05" db="EMBL/GenBank/DDBJ databases">
        <title>Microbial solvent formation.</title>
        <authorList>
            <person name="Poehlein A."/>
            <person name="Montoya Solano J.D."/>
            <person name="Flitsch S."/>
            <person name="Krabben P."/>
            <person name="Duerre P."/>
            <person name="Daniel R."/>
        </authorList>
    </citation>
    <scope>NUCLEOTIDE SEQUENCE [LARGE SCALE GENOMIC DNA]</scope>
    <source>
        <strain evidence="3 4">L1-8</strain>
    </source>
</reference>
<evidence type="ECO:0000256" key="1">
    <source>
        <dbReference type="SAM" id="SignalP"/>
    </source>
</evidence>
<evidence type="ECO:0000313" key="3">
    <source>
        <dbReference type="EMBL" id="OOM10455.1"/>
    </source>
</evidence>
<dbReference type="Gene3D" id="3.30.70.1690">
    <property type="match status" value="1"/>
</dbReference>
<dbReference type="RefSeq" id="WP_077866162.1">
    <property type="nucleotide sequence ID" value="NZ_LZYZ01000006.1"/>
</dbReference>
<dbReference type="InterPro" id="IPR000387">
    <property type="entry name" value="Tyr_Pase_dom"/>
</dbReference>
<dbReference type="InterPro" id="IPR029021">
    <property type="entry name" value="Prot-tyrosine_phosphatase-like"/>
</dbReference>
<keyword evidence="1" id="KW-0732">Signal</keyword>
<dbReference type="PROSITE" id="PS00383">
    <property type="entry name" value="TYR_PHOSPHATASE_1"/>
    <property type="match status" value="1"/>
</dbReference>
<dbReference type="SMART" id="SM01301">
    <property type="entry name" value="PTPlike_phytase"/>
    <property type="match status" value="1"/>
</dbReference>
<feature type="domain" description="Tyrosine specific protein phosphatases" evidence="2">
    <location>
        <begin position="201"/>
        <end position="249"/>
    </location>
</feature>
<dbReference type="Proteomes" id="UP000191154">
    <property type="component" value="Unassembled WGS sequence"/>
</dbReference>
<feature type="chain" id="PRO_5039143110" evidence="1">
    <location>
        <begin position="23"/>
        <end position="302"/>
    </location>
</feature>
<evidence type="ECO:0000313" key="4">
    <source>
        <dbReference type="Proteomes" id="UP000191154"/>
    </source>
</evidence>
<proteinExistence type="predicted"/>
<sequence>MNKKLKIYTALAALISYFLSFAINKNTKAEISSDNINIVLDSLSHNNILPKRFRKTTDLLVLNKNNSLNLKGLDRLNISASKQFSEYNLPSLIKAIDTSLPITIVDLRQESHGFINGLAVSWNNFKNNVNKGLTREEVLQDESNKLNSLKLNADINFHNNHKKTIMIIKVQDENELVKSKYISYNRITVKDGGIPSDDMVDYFMDFLKSQKQNLWLHFHCKAGVGRTTTFMIMYDMIKNYKEVSADDIINRQLILAKFDDEGIKSFKSKRRSDFFNKFYYYCKTNGPSFRIKWSKWKVEERT</sequence>
<organism evidence="3 4">
    <name type="scientific">Clostridium saccharobutylicum</name>
    <dbReference type="NCBI Taxonomy" id="169679"/>
    <lineage>
        <taxon>Bacteria</taxon>
        <taxon>Bacillati</taxon>
        <taxon>Bacillota</taxon>
        <taxon>Clostridia</taxon>
        <taxon>Eubacteriales</taxon>
        <taxon>Clostridiaceae</taxon>
        <taxon>Clostridium</taxon>
    </lineage>
</organism>
<evidence type="ECO:0000259" key="2">
    <source>
        <dbReference type="PROSITE" id="PS50056"/>
    </source>
</evidence>
<gene>
    <name evidence="3" type="primary">hopD2_2</name>
    <name evidence="3" type="ORF">CLOSAC_30760</name>
</gene>
<dbReference type="Gene3D" id="3.90.190.10">
    <property type="entry name" value="Protein tyrosine phosphatase superfamily"/>
    <property type="match status" value="1"/>
</dbReference>
<name>A0A1S8N1Z4_CLOSA</name>
<dbReference type="PROSITE" id="PS50056">
    <property type="entry name" value="TYR_PHOSPHATASE_2"/>
    <property type="match status" value="1"/>
</dbReference>
<dbReference type="SUPFAM" id="SSF52799">
    <property type="entry name" value="(Phosphotyrosine protein) phosphatases II"/>
    <property type="match status" value="1"/>
</dbReference>
<dbReference type="EC" id="3.1.3.48" evidence="3"/>
<dbReference type="EMBL" id="LZYZ01000006">
    <property type="protein sequence ID" value="OOM10455.1"/>
    <property type="molecule type" value="Genomic_DNA"/>
</dbReference>
<dbReference type="InterPro" id="IPR016130">
    <property type="entry name" value="Tyr_Pase_AS"/>
</dbReference>
<feature type="signal peptide" evidence="1">
    <location>
        <begin position="1"/>
        <end position="22"/>
    </location>
</feature>
<keyword evidence="3" id="KW-0378">Hydrolase</keyword>
<dbReference type="GO" id="GO:0004725">
    <property type="term" value="F:protein tyrosine phosphatase activity"/>
    <property type="evidence" value="ECO:0007669"/>
    <property type="project" value="UniProtKB-EC"/>
</dbReference>
<accession>A0A1S8N1Z4</accession>
<dbReference type="AlphaFoldDB" id="A0A1S8N1Z4"/>
<dbReference type="Pfam" id="PF14566">
    <property type="entry name" value="PTPlike_phytase"/>
    <property type="match status" value="1"/>
</dbReference>